<dbReference type="InterPro" id="IPR003164">
    <property type="entry name" value="Clathrin_a-adaptin_app_sub_C"/>
</dbReference>
<evidence type="ECO:0000313" key="6">
    <source>
        <dbReference type="Proteomes" id="UP000270296"/>
    </source>
</evidence>
<dbReference type="Gene3D" id="2.60.40.1230">
    <property type="match status" value="1"/>
</dbReference>
<reference evidence="7" key="1">
    <citation type="submission" date="2016-06" db="UniProtKB">
        <authorList>
            <consortium name="WormBaseParasite"/>
        </authorList>
    </citation>
    <scope>IDENTIFICATION</scope>
</reference>
<feature type="domain" description="Clathrin adaptor alpha/beta/gamma-adaptin appendage Ig-like subdomain" evidence="4">
    <location>
        <begin position="3"/>
        <end position="85"/>
    </location>
</feature>
<evidence type="ECO:0000313" key="7">
    <source>
        <dbReference type="WBParaSite" id="SBAD_0000875301-mRNA-1"/>
    </source>
</evidence>
<accession>A0A183IXU5</accession>
<feature type="domain" description="Clathrin adaptor alpha-adaptin appendage C-terminal subdomain" evidence="3">
    <location>
        <begin position="125"/>
        <end position="185"/>
    </location>
</feature>
<name>A0A183IXU5_9BILA</name>
<dbReference type="InterPro" id="IPR012295">
    <property type="entry name" value="TBP_dom_sf"/>
</dbReference>
<dbReference type="SUPFAM" id="SSF55711">
    <property type="entry name" value="Subdomain of clathrin and coatomer appendage domain"/>
    <property type="match status" value="1"/>
</dbReference>
<dbReference type="SUPFAM" id="SSF49348">
    <property type="entry name" value="Clathrin adaptor appendage domain"/>
    <property type="match status" value="1"/>
</dbReference>
<evidence type="ECO:0000256" key="1">
    <source>
        <dbReference type="ARBA" id="ARBA00022448"/>
    </source>
</evidence>
<dbReference type="Pfam" id="PF02883">
    <property type="entry name" value="Alpha_adaptinC2"/>
    <property type="match status" value="1"/>
</dbReference>
<organism evidence="7">
    <name type="scientific">Soboliphyme baturini</name>
    <dbReference type="NCBI Taxonomy" id="241478"/>
    <lineage>
        <taxon>Eukaryota</taxon>
        <taxon>Metazoa</taxon>
        <taxon>Ecdysozoa</taxon>
        <taxon>Nematoda</taxon>
        <taxon>Enoplea</taxon>
        <taxon>Dorylaimia</taxon>
        <taxon>Dioctophymatida</taxon>
        <taxon>Dioctophymatoidea</taxon>
        <taxon>Soboliphymatidae</taxon>
        <taxon>Soboliphyme</taxon>
    </lineage>
</organism>
<proteinExistence type="predicted"/>
<dbReference type="GO" id="GO:0030131">
    <property type="term" value="C:clathrin adaptor complex"/>
    <property type="evidence" value="ECO:0007669"/>
    <property type="project" value="InterPro"/>
</dbReference>
<protein>
    <submittedName>
        <fullName evidence="7">Clathrin adaptor alpha-adaptin appendage C-terminal subdomain domain-containing protein</fullName>
    </submittedName>
</protein>
<evidence type="ECO:0000313" key="5">
    <source>
        <dbReference type="EMBL" id="VDP17154.1"/>
    </source>
</evidence>
<dbReference type="InterPro" id="IPR013041">
    <property type="entry name" value="Clathrin_app_Ig-like_sf"/>
</dbReference>
<dbReference type="GO" id="GO:0006886">
    <property type="term" value="P:intracellular protein transport"/>
    <property type="evidence" value="ECO:0007669"/>
    <property type="project" value="InterPro"/>
</dbReference>
<evidence type="ECO:0000256" key="2">
    <source>
        <dbReference type="ARBA" id="ARBA00022927"/>
    </source>
</evidence>
<dbReference type="Gene3D" id="3.30.310.10">
    <property type="entry name" value="TATA-Binding Protein"/>
    <property type="match status" value="1"/>
</dbReference>
<keyword evidence="6" id="KW-1185">Reference proteome</keyword>
<sequence length="192" mass="21485">MENRQNLARMGIFFGNKSTSPLLSFTPQVSCPGVLSTQIVLQAKQVDPFVDAGAQVQQLINVECVAEFYACPVLNVRFVHNAEAVNICLQLPLFLFKFFEAVDMPAQLFFERWKQLNHCFFLFQLTGFGMQVLEGVDPNADNFVAAGIIHTKTVQIGCLLRLEPKLNAFRLTVRSSRSTVASYVCLIASELF</sequence>
<dbReference type="OrthoDB" id="5867669at2759"/>
<dbReference type="Pfam" id="PF02296">
    <property type="entry name" value="Alpha_adaptin_C"/>
    <property type="match status" value="1"/>
</dbReference>
<dbReference type="GO" id="GO:0016192">
    <property type="term" value="P:vesicle-mediated transport"/>
    <property type="evidence" value="ECO:0007669"/>
    <property type="project" value="InterPro"/>
</dbReference>
<evidence type="ECO:0000259" key="4">
    <source>
        <dbReference type="Pfam" id="PF02883"/>
    </source>
</evidence>
<reference evidence="5 6" key="2">
    <citation type="submission" date="2018-11" db="EMBL/GenBank/DDBJ databases">
        <authorList>
            <consortium name="Pathogen Informatics"/>
        </authorList>
    </citation>
    <scope>NUCLEOTIDE SEQUENCE [LARGE SCALE GENOMIC DNA]</scope>
</reference>
<evidence type="ECO:0000259" key="3">
    <source>
        <dbReference type="Pfam" id="PF02296"/>
    </source>
</evidence>
<dbReference type="Proteomes" id="UP000270296">
    <property type="component" value="Unassembled WGS sequence"/>
</dbReference>
<keyword evidence="2" id="KW-0653">Protein transport</keyword>
<dbReference type="InterPro" id="IPR009028">
    <property type="entry name" value="Coatomer/calthrin_app_sub_C"/>
</dbReference>
<gene>
    <name evidence="5" type="ORF">SBAD_LOCUS8443</name>
</gene>
<dbReference type="EMBL" id="UZAM01011596">
    <property type="protein sequence ID" value="VDP17154.1"/>
    <property type="molecule type" value="Genomic_DNA"/>
</dbReference>
<dbReference type="AlphaFoldDB" id="A0A183IXU5"/>
<dbReference type="InterPro" id="IPR008152">
    <property type="entry name" value="Clathrin_a/b/g-adaptin_app_Ig"/>
</dbReference>
<dbReference type="WBParaSite" id="SBAD_0000875301-mRNA-1">
    <property type="protein sequence ID" value="SBAD_0000875301-mRNA-1"/>
    <property type="gene ID" value="SBAD_0000875301"/>
</dbReference>
<keyword evidence="1" id="KW-0813">Transport</keyword>